<gene>
    <name evidence="2" type="ORF">RZ78_04350</name>
</gene>
<dbReference type="CDD" id="cd21808">
    <property type="entry name" value="ABC-2_lan_permease_MutG"/>
    <property type="match status" value="1"/>
</dbReference>
<proteinExistence type="predicted"/>
<protein>
    <submittedName>
        <fullName evidence="2">Uncharacterized protein</fullName>
    </submittedName>
</protein>
<evidence type="ECO:0000256" key="1">
    <source>
        <dbReference type="SAM" id="Phobius"/>
    </source>
</evidence>
<evidence type="ECO:0000313" key="3">
    <source>
        <dbReference type="Proteomes" id="UP000050269"/>
    </source>
</evidence>
<evidence type="ECO:0000313" key="2">
    <source>
        <dbReference type="EMBL" id="KPN81395.1"/>
    </source>
</evidence>
<keyword evidence="1" id="KW-0472">Membrane</keyword>
<organism evidence="2 3">
    <name type="scientific">Apilactobacillus kunkeei</name>
    <dbReference type="NCBI Taxonomy" id="148814"/>
    <lineage>
        <taxon>Bacteria</taxon>
        <taxon>Bacillati</taxon>
        <taxon>Bacillota</taxon>
        <taxon>Bacilli</taxon>
        <taxon>Lactobacillales</taxon>
        <taxon>Lactobacillaceae</taxon>
        <taxon>Apilactobacillus</taxon>
    </lineage>
</organism>
<dbReference type="RefSeq" id="WP_054608373.1">
    <property type="nucleotide sequence ID" value="NZ_JAJIAQ010000002.1"/>
</dbReference>
<comment type="caution">
    <text evidence="2">The sequence shown here is derived from an EMBL/GenBank/DDBJ whole genome shotgun (WGS) entry which is preliminary data.</text>
</comment>
<dbReference type="Proteomes" id="UP000050269">
    <property type="component" value="Unassembled WGS sequence"/>
</dbReference>
<feature type="transmembrane region" description="Helical" evidence="1">
    <location>
        <begin position="214"/>
        <end position="235"/>
    </location>
</feature>
<feature type="transmembrane region" description="Helical" evidence="1">
    <location>
        <begin position="99"/>
        <end position="120"/>
    </location>
</feature>
<reference evidence="2 3" key="1">
    <citation type="journal article" date="2015" name="Genome Biol. Evol.">
        <title>Functionally Structured Genomes in Lactobacillus kunkeei Colonizing the Honey Crop and Food Products of Honeybees and Stingless Bees.</title>
        <authorList>
            <person name="Tamarit D."/>
            <person name="Ellegaard K.M."/>
            <person name="Wikander J."/>
            <person name="Olofsson T."/>
            <person name="Vasquez A."/>
            <person name="Andersson S.G."/>
        </authorList>
    </citation>
    <scope>NUCLEOTIDE SEQUENCE [LARGE SCALE GENOMIC DNA]</scope>
    <source>
        <strain evidence="2 3">LMbo</strain>
    </source>
</reference>
<feature type="transmembrane region" description="Helical" evidence="1">
    <location>
        <begin position="159"/>
        <end position="178"/>
    </location>
</feature>
<keyword evidence="1" id="KW-0812">Transmembrane</keyword>
<dbReference type="EMBL" id="JXDF01000019">
    <property type="protein sequence ID" value="KPN81395.1"/>
    <property type="molecule type" value="Genomic_DNA"/>
</dbReference>
<dbReference type="InterPro" id="IPR022294">
    <property type="entry name" value="ABC-transptr_permeasesu"/>
</dbReference>
<feature type="transmembrane region" description="Helical" evidence="1">
    <location>
        <begin position="16"/>
        <end position="38"/>
    </location>
</feature>
<dbReference type="AlphaFoldDB" id="A0A0P7K429"/>
<dbReference type="PATRIC" id="fig|148814.13.peg.1077"/>
<keyword evidence="1" id="KW-1133">Transmembrane helix</keyword>
<accession>A0A0P7K429</accession>
<feature type="transmembrane region" description="Helical" evidence="1">
    <location>
        <begin position="132"/>
        <end position="153"/>
    </location>
</feature>
<name>A0A0P7K429_9LACO</name>
<feature type="transmembrane region" description="Helical" evidence="1">
    <location>
        <begin position="50"/>
        <end position="71"/>
    </location>
</feature>
<sequence length="244" mass="28694">MFNIFMSEIIKLKRSYIGYIHIATMIIYPVLLSVLLGLNRYMKTQQTIMVDFFIIISIASPVMISILAAMFNDREVKAGEYKNELSTPYHPVNVIQIQILFYIILYFCEITLSFVIYWIILRLFFNVMFLPFYYCILFCIFFSSLSIIQYFMSFIIAKMFNTTGVLIFGFMGFILSALSETVIFDKSWIILPWAWQIRTIGLFKVNIVSNKNQFVEYISLYISAVIITIVVFVIVRKLFKMSFK</sequence>